<feature type="region of interest" description="Disordered" evidence="1">
    <location>
        <begin position="112"/>
        <end position="143"/>
    </location>
</feature>
<proteinExistence type="predicted"/>
<gene>
    <name evidence="2" type="ORF">IWT25_02546</name>
</gene>
<evidence type="ECO:0000313" key="3">
    <source>
        <dbReference type="Proteomes" id="UP000198414"/>
    </source>
</evidence>
<evidence type="ECO:0000313" key="2">
    <source>
        <dbReference type="EMBL" id="GAX07198.1"/>
    </source>
</evidence>
<dbReference type="EMBL" id="BCMI01000043">
    <property type="protein sequence ID" value="GAX07198.1"/>
    <property type="molecule type" value="Genomic_DNA"/>
</dbReference>
<sequence length="143" mass="14531">MYVGKKVTADEVNFLASSKFTSFSTMVDDTNAAVATDDLGQKVIPAGTILPTNDAKAKGILLDEVNVTNGAQLAPLMVEGWVLGQRLPVAPTAEAITAMTTIHFKDADKLAKPAPATTDSGTPAASTTGSTTSGTGSTTGSSK</sequence>
<dbReference type="Proteomes" id="UP000198414">
    <property type="component" value="Unassembled WGS sequence"/>
</dbReference>
<reference evidence="2 3" key="1">
    <citation type="submission" date="2015-11" db="EMBL/GenBank/DDBJ databases">
        <title>Draft genome sequences of new species of the genus Lactobacillus isolated from orchardgrass silage.</title>
        <authorList>
            <person name="Tohno M."/>
            <person name="Tanizawa Y."/>
            <person name="Arita M."/>
        </authorList>
    </citation>
    <scope>NUCLEOTIDE SEQUENCE [LARGE SCALE GENOMIC DNA]</scope>
    <source>
        <strain evidence="2 3">IWT25</strain>
    </source>
</reference>
<accession>A0A1Z5J090</accession>
<dbReference type="OrthoDB" id="1955612at2"/>
<name>A0A1Z5J090_9LACO</name>
<organism evidence="2 3">
    <name type="scientific">Secundilactobacillus pentosiphilus</name>
    <dbReference type="NCBI Taxonomy" id="1714682"/>
    <lineage>
        <taxon>Bacteria</taxon>
        <taxon>Bacillati</taxon>
        <taxon>Bacillota</taxon>
        <taxon>Bacilli</taxon>
        <taxon>Lactobacillales</taxon>
        <taxon>Lactobacillaceae</taxon>
        <taxon>Secundilactobacillus</taxon>
    </lineage>
</organism>
<evidence type="ECO:0000256" key="1">
    <source>
        <dbReference type="SAM" id="MobiDB-lite"/>
    </source>
</evidence>
<protein>
    <submittedName>
        <fullName evidence="2">Uncharacterized protein</fullName>
    </submittedName>
</protein>
<comment type="caution">
    <text evidence="2">The sequence shown here is derived from an EMBL/GenBank/DDBJ whole genome shotgun (WGS) entry which is preliminary data.</text>
</comment>
<dbReference type="AlphaFoldDB" id="A0A1Z5J090"/>